<feature type="compositionally biased region" description="Low complexity" evidence="1">
    <location>
        <begin position="82"/>
        <end position="95"/>
    </location>
</feature>
<organism evidence="3">
    <name type="scientific">Lepeophtheirus salmonis</name>
    <name type="common">Salmon louse</name>
    <name type="synonym">Caligus salmonis</name>
    <dbReference type="NCBI Taxonomy" id="72036"/>
    <lineage>
        <taxon>Eukaryota</taxon>
        <taxon>Metazoa</taxon>
        <taxon>Ecdysozoa</taxon>
        <taxon>Arthropoda</taxon>
        <taxon>Crustacea</taxon>
        <taxon>Multicrustacea</taxon>
        <taxon>Hexanauplia</taxon>
        <taxon>Copepoda</taxon>
        <taxon>Siphonostomatoida</taxon>
        <taxon>Caligidae</taxon>
        <taxon>Lepeophtheirus</taxon>
    </lineage>
</organism>
<dbReference type="InterPro" id="IPR002716">
    <property type="entry name" value="PIN_dom"/>
</dbReference>
<evidence type="ECO:0000259" key="2">
    <source>
        <dbReference type="SMART" id="SM00670"/>
    </source>
</evidence>
<dbReference type="PANTHER" id="PTHR16161:SF0">
    <property type="entry name" value="TRANSCRIPTIONAL PROTEIN SWT1"/>
    <property type="match status" value="1"/>
</dbReference>
<dbReference type="InterPro" id="IPR029060">
    <property type="entry name" value="PIN-like_dom_sf"/>
</dbReference>
<feature type="compositionally biased region" description="Basic and acidic residues" evidence="1">
    <location>
        <begin position="119"/>
        <end position="130"/>
    </location>
</feature>
<dbReference type="OrthoDB" id="548295at2759"/>
<dbReference type="GO" id="GO:0005634">
    <property type="term" value="C:nucleus"/>
    <property type="evidence" value="ECO:0007669"/>
    <property type="project" value="TreeGrafter"/>
</dbReference>
<dbReference type="Pfam" id="PF13638">
    <property type="entry name" value="PIN_4"/>
    <property type="match status" value="1"/>
</dbReference>
<evidence type="ECO:0000313" key="3">
    <source>
        <dbReference type="EMBL" id="CDW35558.1"/>
    </source>
</evidence>
<name>A0A0K2UBE4_LEPSM</name>
<proteinExistence type="predicted"/>
<sequence>MSDPKDKVIEKDVEQLLSHWVKKKSGSKAPGKSYYYNTLNKISVWNLEDLIKEEKLLEKQEAQIKRCLQKKNIKIKLENAKKSSVSKKTASSISSLEKRPDSPKTIIYGPKKPHQVELSPKEKKANEGSQKKTSTPQRSPPQVPRKKRRWSEDVPFQTPEPEINPSLPLTEPTSFARRCFEPISFFGLNQPQENEDESVMEEDELELMEVDEVDPGILEELRDLRREESISTPPPISEEFKLSNSDGGHKSCSTVVIDTNIFLSHLSSIDKIIEMGHTVHVPWAVFRELDLLKDSKRSVHNGHTNISEKLSFRARKAIDFLHNALSSENSKIYGQNGEEELEASLLFRGDNADDKILQYCLYLKKSKTNTTTESFFNLLLYSNDKNLLNKALLNKLKVASSSSLLQCLRKNFDAMRENDNSTSFNKRISSTSPSHCTPYDLKKDIIDEARDLCFILLTDSLKLELMHLYGTFKWKSKLEPSVSSIVNWSLCEAFKQVMNNWEDVYSPIVGCESNDLRKDLKVVESILARPRPLNKVWNLIDECLKTLNMLNSCLSSSRPSYYSSCGRAVQIRIELLLKRKVGIEDNINLEFLGGNIYESFNSIWNYIYAYVTSYSVSLGVPLSKSIPTPKQVAFEFSEINAEEISHLNAITKQSKELASKLEK</sequence>
<dbReference type="SMART" id="SM00670">
    <property type="entry name" value="PINc"/>
    <property type="match status" value="1"/>
</dbReference>
<accession>A0A0K2UBE4</accession>
<evidence type="ECO:0000256" key="1">
    <source>
        <dbReference type="SAM" id="MobiDB-lite"/>
    </source>
</evidence>
<feature type="domain" description="PIN" evidence="2">
    <location>
        <begin position="253"/>
        <end position="389"/>
    </location>
</feature>
<dbReference type="InterPro" id="IPR052626">
    <property type="entry name" value="SWT1_Regulator"/>
</dbReference>
<dbReference type="AlphaFoldDB" id="A0A0K2UBE4"/>
<feature type="region of interest" description="Disordered" evidence="1">
    <location>
        <begin position="80"/>
        <end position="168"/>
    </location>
</feature>
<protein>
    <submittedName>
        <fullName evidence="3">Putative LOC100879143 [Megachile rotundata]</fullName>
    </submittedName>
</protein>
<reference evidence="3" key="1">
    <citation type="submission" date="2014-05" db="EMBL/GenBank/DDBJ databases">
        <authorList>
            <person name="Chronopoulou M."/>
        </authorList>
    </citation>
    <scope>NUCLEOTIDE SEQUENCE</scope>
    <source>
        <tissue evidence="3">Whole organism</tissue>
    </source>
</reference>
<dbReference type="PANTHER" id="PTHR16161">
    <property type="entry name" value="TRANSCRIPTIONAL PROTEIN SWT1"/>
    <property type="match status" value="1"/>
</dbReference>
<dbReference type="Gene3D" id="3.40.50.1010">
    <property type="entry name" value="5'-nuclease"/>
    <property type="match status" value="1"/>
</dbReference>
<dbReference type="EMBL" id="HACA01018197">
    <property type="protein sequence ID" value="CDW35558.1"/>
    <property type="molecule type" value="Transcribed_RNA"/>
</dbReference>
<dbReference type="SUPFAM" id="SSF88723">
    <property type="entry name" value="PIN domain-like"/>
    <property type="match status" value="1"/>
</dbReference>